<evidence type="ECO:0000313" key="5">
    <source>
        <dbReference type="Proteomes" id="UP000029493"/>
    </source>
</evidence>
<dbReference type="PANTHER" id="PTHR43798">
    <property type="entry name" value="MONOACYLGLYCEROL LIPASE"/>
    <property type="match status" value="1"/>
</dbReference>
<dbReference type="PANTHER" id="PTHR43798:SF31">
    <property type="entry name" value="AB HYDROLASE SUPERFAMILY PROTEIN YCLE"/>
    <property type="match status" value="1"/>
</dbReference>
<reference evidence="4 5" key="1">
    <citation type="submission" date="2014-09" db="EMBL/GenBank/DDBJ databases">
        <authorList>
            <person name="Chan K.-G."/>
        </authorList>
    </citation>
    <scope>NUCLEOTIDE SEQUENCE [LARGE SCALE GENOMIC DNA]</scope>
    <source>
        <strain evidence="4 5">ND07</strain>
    </source>
</reference>
<dbReference type="eggNOG" id="COG2267">
    <property type="taxonomic scope" value="Bacteria"/>
</dbReference>
<dbReference type="InterPro" id="IPR050266">
    <property type="entry name" value="AB_hydrolase_sf"/>
</dbReference>
<dbReference type="GO" id="GO:0016787">
    <property type="term" value="F:hydrolase activity"/>
    <property type="evidence" value="ECO:0007669"/>
    <property type="project" value="UniProtKB-KW"/>
</dbReference>
<dbReference type="EMBL" id="CP009455">
    <property type="protein sequence ID" value="AIR90328.1"/>
    <property type="molecule type" value="Genomic_DNA"/>
</dbReference>
<keyword evidence="5" id="KW-1185">Reference proteome</keyword>
<dbReference type="Proteomes" id="UP000029493">
    <property type="component" value="Chromosome"/>
</dbReference>
<evidence type="ECO:0000259" key="3">
    <source>
        <dbReference type="Pfam" id="PF12697"/>
    </source>
</evidence>
<keyword evidence="1 4" id="KW-0378">Hydrolase</keyword>
<feature type="domain" description="AB hydrolase-1" evidence="3">
    <location>
        <begin position="15"/>
        <end position="240"/>
    </location>
</feature>
<dbReference type="Pfam" id="PF12697">
    <property type="entry name" value="Abhydrolase_6"/>
    <property type="match status" value="1"/>
</dbReference>
<dbReference type="InterPro" id="IPR000073">
    <property type="entry name" value="AB_hydrolase_1"/>
</dbReference>
<dbReference type="SUPFAM" id="SSF53474">
    <property type="entry name" value="alpha/beta-Hydrolases"/>
    <property type="match status" value="1"/>
</dbReference>
<dbReference type="KEGG" id="psw:LK03_13950"/>
<dbReference type="RefSeq" id="WP_038412929.1">
    <property type="nucleotide sequence ID" value="NZ_CP009455.1"/>
</dbReference>
<evidence type="ECO:0000256" key="1">
    <source>
        <dbReference type="ARBA" id="ARBA00022801"/>
    </source>
</evidence>
<proteinExistence type="predicted"/>
<protein>
    <submittedName>
        <fullName evidence="4">Alpha/beta hydrolase</fullName>
    </submittedName>
</protein>
<gene>
    <name evidence="4" type="ORF">LK03_13950</name>
</gene>
<dbReference type="AlphaFoldDB" id="A0A089YF08"/>
<dbReference type="OrthoDB" id="9780765at2"/>
<name>A0A089YF08_9PSED</name>
<accession>A0A089YF08</accession>
<dbReference type="GO" id="GO:0016020">
    <property type="term" value="C:membrane"/>
    <property type="evidence" value="ECO:0007669"/>
    <property type="project" value="TreeGrafter"/>
</dbReference>
<dbReference type="PRINTS" id="PR00111">
    <property type="entry name" value="ABHYDROLASE"/>
</dbReference>
<dbReference type="STRING" id="157783.LK03_13950"/>
<evidence type="ECO:0000256" key="2">
    <source>
        <dbReference type="SAM" id="MobiDB-lite"/>
    </source>
</evidence>
<sequence>MLPHSEQGQGPITFVLMHFLGGSHRTWGPTIPFLDRTHHCVALNTPGFGDAHDVPGYSVSEMADHIDRTIGQLNLKRCILVGHSMTGKVAVVLAARRPDYLQGLVLVAPSPPGPQPMSEEDRDQQRQYGATRAEAEAFVDDSSFHRLPEPLREVAIGDAQAVNLEAWRAWVDHGSREDWQARIGTLPYPALLVCGADDAQVPAAEEQRRTTLAPFPDGTLLTLPAAGHLMPLQTPQALAKVMLEFADRIAVTIPEGER</sequence>
<evidence type="ECO:0000313" key="4">
    <source>
        <dbReference type="EMBL" id="AIR90328.1"/>
    </source>
</evidence>
<organism evidence="4 5">
    <name type="scientific">Pseudomonas cremoricolorata</name>
    <dbReference type="NCBI Taxonomy" id="157783"/>
    <lineage>
        <taxon>Bacteria</taxon>
        <taxon>Pseudomonadati</taxon>
        <taxon>Pseudomonadota</taxon>
        <taxon>Gammaproteobacteria</taxon>
        <taxon>Pseudomonadales</taxon>
        <taxon>Pseudomonadaceae</taxon>
        <taxon>Pseudomonas</taxon>
    </lineage>
</organism>
<feature type="region of interest" description="Disordered" evidence="2">
    <location>
        <begin position="109"/>
        <end position="132"/>
    </location>
</feature>
<dbReference type="Gene3D" id="3.40.50.1820">
    <property type="entry name" value="alpha/beta hydrolase"/>
    <property type="match status" value="1"/>
</dbReference>
<dbReference type="InterPro" id="IPR029058">
    <property type="entry name" value="AB_hydrolase_fold"/>
</dbReference>